<evidence type="ECO:0000259" key="2">
    <source>
        <dbReference type="Pfam" id="PF01370"/>
    </source>
</evidence>
<dbReference type="Gene3D" id="3.40.50.720">
    <property type="entry name" value="NAD(P)-binding Rossmann-like Domain"/>
    <property type="match status" value="1"/>
</dbReference>
<dbReference type="SUPFAM" id="SSF51735">
    <property type="entry name" value="NAD(P)-binding Rossmann-fold domains"/>
    <property type="match status" value="1"/>
</dbReference>
<dbReference type="Pfam" id="PF01370">
    <property type="entry name" value="Epimerase"/>
    <property type="match status" value="1"/>
</dbReference>
<protein>
    <submittedName>
        <fullName evidence="3">SDR family NAD(P)-dependent oxidoreductase</fullName>
    </submittedName>
</protein>
<dbReference type="InterPro" id="IPR036291">
    <property type="entry name" value="NAD(P)-bd_dom_sf"/>
</dbReference>
<evidence type="ECO:0000313" key="4">
    <source>
        <dbReference type="Proteomes" id="UP001594351"/>
    </source>
</evidence>
<dbReference type="Gene3D" id="3.90.25.10">
    <property type="entry name" value="UDP-galactose 4-epimerase, domain 1"/>
    <property type="match status" value="1"/>
</dbReference>
<comment type="caution">
    <text evidence="3">The sequence shown here is derived from an EMBL/GenBank/DDBJ whole genome shotgun (WGS) entry which is preliminary data.</text>
</comment>
<organism evidence="3 4">
    <name type="scientific">candidate division CSSED10-310 bacterium</name>
    <dbReference type="NCBI Taxonomy" id="2855610"/>
    <lineage>
        <taxon>Bacteria</taxon>
        <taxon>Bacteria division CSSED10-310</taxon>
    </lineage>
</organism>
<gene>
    <name evidence="3" type="ORF">ACFL27_08645</name>
</gene>
<evidence type="ECO:0000313" key="3">
    <source>
        <dbReference type="EMBL" id="MFC1850245.1"/>
    </source>
</evidence>
<proteinExistence type="inferred from homology"/>
<dbReference type="Proteomes" id="UP001594351">
    <property type="component" value="Unassembled WGS sequence"/>
</dbReference>
<reference evidence="3 4" key="1">
    <citation type="submission" date="2024-09" db="EMBL/GenBank/DDBJ databases">
        <title>Laminarin stimulates single cell rates of sulfate reduction while oxygen inhibits transcriptomic activity in coastal marine sediment.</title>
        <authorList>
            <person name="Lindsay M."/>
            <person name="Orcutt B."/>
            <person name="Emerson D."/>
            <person name="Stepanauskas R."/>
            <person name="D'Angelo T."/>
        </authorList>
    </citation>
    <scope>NUCLEOTIDE SEQUENCE [LARGE SCALE GENOMIC DNA]</scope>
    <source>
        <strain evidence="3">SAG AM-311-K15</strain>
    </source>
</reference>
<feature type="domain" description="NAD-dependent epimerase/dehydratase" evidence="2">
    <location>
        <begin position="13"/>
        <end position="240"/>
    </location>
</feature>
<dbReference type="EMBL" id="JBHPBY010000085">
    <property type="protein sequence ID" value="MFC1850245.1"/>
    <property type="molecule type" value="Genomic_DNA"/>
</dbReference>
<dbReference type="PANTHER" id="PTHR43000">
    <property type="entry name" value="DTDP-D-GLUCOSE 4,6-DEHYDRATASE-RELATED"/>
    <property type="match status" value="1"/>
</dbReference>
<comment type="similarity">
    <text evidence="1">Belongs to the NAD(P)-dependent epimerase/dehydratase family.</text>
</comment>
<name>A0ABV6YVP9_UNCC1</name>
<evidence type="ECO:0000256" key="1">
    <source>
        <dbReference type="ARBA" id="ARBA00007637"/>
    </source>
</evidence>
<keyword evidence="4" id="KW-1185">Reference proteome</keyword>
<accession>A0ABV6YVP9</accession>
<dbReference type="InterPro" id="IPR001509">
    <property type="entry name" value="Epimerase_deHydtase"/>
</dbReference>
<sequence>MTDYLNRYKDKVILITGGAGAIGSNLTRVISQLGAKLVIVLDNLSSAERWNIPRLPNVLFVEGDVRDEEKLKRVFSEKPQYVFHLAAFFANQNSIDHPETDLAVNGLGTLKLLQYSYLIGVQRFIYTSSGCSIYGSKNSLPLTEEYMSLKLSTPYQITKMLGELYCNFFHHHYGLPVVEARLFNSYGPGEIPGQYRNVIPNFTYWALRGEPLPITGSGEETRDFTYVADIVDGLLRAGYFEAAIGQAINLASSIETRITDLAQNINELAGNTAGTLFVPSRKWDTKKRLVASVAKAKELIGYEPRTELKTGLQNVVTWFRDNWKNIENAASFEPGMSSAVRNKGNQASSPA</sequence>